<dbReference type="SUPFAM" id="SSF52540">
    <property type="entry name" value="P-loop containing nucleoside triphosphate hydrolases"/>
    <property type="match status" value="1"/>
</dbReference>
<protein>
    <submittedName>
        <fullName evidence="6">ATP-dependent RNA helicase ddx24</fullName>
    </submittedName>
</protein>
<keyword evidence="2" id="KW-0378">Hydrolase</keyword>
<evidence type="ECO:0000256" key="4">
    <source>
        <dbReference type="ARBA" id="ARBA00022840"/>
    </source>
</evidence>
<evidence type="ECO:0000256" key="3">
    <source>
        <dbReference type="ARBA" id="ARBA00022806"/>
    </source>
</evidence>
<evidence type="ECO:0000259" key="5">
    <source>
        <dbReference type="PROSITE" id="PS51194"/>
    </source>
</evidence>
<dbReference type="InterPro" id="IPR050079">
    <property type="entry name" value="DEAD_box_RNA_helicase"/>
</dbReference>
<keyword evidence="3 6" id="KW-0347">Helicase</keyword>
<gene>
    <name evidence="6" type="primary">DDX24</name>
    <name evidence="6" type="ORF">GOODEAATRI_012566</name>
</gene>
<dbReference type="InterPro" id="IPR027417">
    <property type="entry name" value="P-loop_NTPase"/>
</dbReference>
<feature type="domain" description="Helicase C-terminal" evidence="5">
    <location>
        <begin position="1"/>
        <end position="98"/>
    </location>
</feature>
<reference evidence="6 7" key="1">
    <citation type="submission" date="2021-06" db="EMBL/GenBank/DDBJ databases">
        <authorList>
            <person name="Palmer J.M."/>
        </authorList>
    </citation>
    <scope>NUCLEOTIDE SEQUENCE [LARGE SCALE GENOMIC DNA]</scope>
    <source>
        <strain evidence="6 7">GA_2019</strain>
        <tissue evidence="6">Muscle</tissue>
    </source>
</reference>
<dbReference type="PROSITE" id="PS51194">
    <property type="entry name" value="HELICASE_CTER"/>
    <property type="match status" value="1"/>
</dbReference>
<organism evidence="6 7">
    <name type="scientific">Goodea atripinnis</name>
    <dbReference type="NCBI Taxonomy" id="208336"/>
    <lineage>
        <taxon>Eukaryota</taxon>
        <taxon>Metazoa</taxon>
        <taxon>Chordata</taxon>
        <taxon>Craniata</taxon>
        <taxon>Vertebrata</taxon>
        <taxon>Euteleostomi</taxon>
        <taxon>Actinopterygii</taxon>
        <taxon>Neopterygii</taxon>
        <taxon>Teleostei</taxon>
        <taxon>Neoteleostei</taxon>
        <taxon>Acanthomorphata</taxon>
        <taxon>Ovalentaria</taxon>
        <taxon>Atherinomorphae</taxon>
        <taxon>Cyprinodontiformes</taxon>
        <taxon>Goodeidae</taxon>
        <taxon>Goodea</taxon>
    </lineage>
</organism>
<dbReference type="SMART" id="SM00490">
    <property type="entry name" value="HELICc"/>
    <property type="match status" value="1"/>
</dbReference>
<dbReference type="EMBL" id="JAHRIO010020801">
    <property type="protein sequence ID" value="MEQ2165009.1"/>
    <property type="molecule type" value="Genomic_DNA"/>
</dbReference>
<name>A0ABV0N0U1_9TELE</name>
<keyword evidence="1" id="KW-0547">Nucleotide-binding</keyword>
<dbReference type="Pfam" id="PF00271">
    <property type="entry name" value="Helicase_C"/>
    <property type="match status" value="1"/>
</dbReference>
<dbReference type="PANTHER" id="PTHR47959">
    <property type="entry name" value="ATP-DEPENDENT RNA HELICASE RHLE-RELATED"/>
    <property type="match status" value="1"/>
</dbReference>
<proteinExistence type="predicted"/>
<evidence type="ECO:0000313" key="7">
    <source>
        <dbReference type="Proteomes" id="UP001476798"/>
    </source>
</evidence>
<dbReference type="PANTHER" id="PTHR47959:SF1">
    <property type="entry name" value="ATP-DEPENDENT RNA HELICASE DBPA"/>
    <property type="match status" value="1"/>
</dbReference>
<dbReference type="Proteomes" id="UP001476798">
    <property type="component" value="Unassembled WGS sequence"/>
</dbReference>
<dbReference type="CDD" id="cd18787">
    <property type="entry name" value="SF2_C_DEAD"/>
    <property type="match status" value="1"/>
</dbReference>
<evidence type="ECO:0000256" key="1">
    <source>
        <dbReference type="ARBA" id="ARBA00022741"/>
    </source>
</evidence>
<evidence type="ECO:0000313" key="6">
    <source>
        <dbReference type="EMBL" id="MEQ2165009.1"/>
    </source>
</evidence>
<dbReference type="InterPro" id="IPR001650">
    <property type="entry name" value="Helicase_C-like"/>
</dbReference>
<accession>A0ABV0N0U1</accession>
<keyword evidence="4" id="KW-0067">ATP-binding</keyword>
<keyword evidence="7" id="KW-1185">Reference proteome</keyword>
<dbReference type="Gene3D" id="3.40.50.300">
    <property type="entry name" value="P-loop containing nucleotide triphosphate hydrolases"/>
    <property type="match status" value="1"/>
</dbReference>
<sequence>MSLTLDVPTFPHSCVLLTTDVAARGLDIPDVQHVIHYQVPRTSETYVHRSGRTARATKEGLSLLLIGPDDVMNFKKISKTLGKDEDISVFPVENRCMEAIKERVNLARKIEKIEFFNSKEKQHDSWFKQAAKALEVDLDDDLLMGKIKLSTPH</sequence>
<dbReference type="GO" id="GO:0004386">
    <property type="term" value="F:helicase activity"/>
    <property type="evidence" value="ECO:0007669"/>
    <property type="project" value="UniProtKB-KW"/>
</dbReference>
<evidence type="ECO:0000256" key="2">
    <source>
        <dbReference type="ARBA" id="ARBA00022801"/>
    </source>
</evidence>
<comment type="caution">
    <text evidence="6">The sequence shown here is derived from an EMBL/GenBank/DDBJ whole genome shotgun (WGS) entry which is preliminary data.</text>
</comment>